<protein>
    <submittedName>
        <fullName evidence="1">Uncharacterized protein</fullName>
    </submittedName>
</protein>
<gene>
    <name evidence="1" type="ORF">ARMSODRAFT_168382</name>
</gene>
<keyword evidence="2" id="KW-1185">Reference proteome</keyword>
<evidence type="ECO:0000313" key="2">
    <source>
        <dbReference type="Proteomes" id="UP000218334"/>
    </source>
</evidence>
<evidence type="ECO:0000313" key="1">
    <source>
        <dbReference type="EMBL" id="PBK69566.1"/>
    </source>
</evidence>
<dbReference type="Proteomes" id="UP000218334">
    <property type="component" value="Unassembled WGS sequence"/>
</dbReference>
<name>A0A2H3C2N4_9AGAR</name>
<sequence>MMILNLRAMAADVDNFAGLPLPFGTVTSIPEHLGSFPVFVDDEARSILEDHTFISLWLHSRSIRIQEFSVASHKQLSESSMSRALSFASCAIRDSFDLALLQVTYFRHLTESESSALAELQDKYSESRCALENRGLLLPFDSKSESERNISLTLDLYRAAKFCSSFRVTFPGTRSIDHGKPCPVR</sequence>
<accession>A0A2H3C2N4</accession>
<reference evidence="2" key="1">
    <citation type="journal article" date="2017" name="Nat. Ecol. Evol.">
        <title>Genome expansion and lineage-specific genetic innovations in the forest pathogenic fungi Armillaria.</title>
        <authorList>
            <person name="Sipos G."/>
            <person name="Prasanna A.N."/>
            <person name="Walter M.C."/>
            <person name="O'Connor E."/>
            <person name="Balint B."/>
            <person name="Krizsan K."/>
            <person name="Kiss B."/>
            <person name="Hess J."/>
            <person name="Varga T."/>
            <person name="Slot J."/>
            <person name="Riley R."/>
            <person name="Boka B."/>
            <person name="Rigling D."/>
            <person name="Barry K."/>
            <person name="Lee J."/>
            <person name="Mihaltcheva S."/>
            <person name="LaButti K."/>
            <person name="Lipzen A."/>
            <person name="Waldron R."/>
            <person name="Moloney N.M."/>
            <person name="Sperisen C."/>
            <person name="Kredics L."/>
            <person name="Vagvoelgyi C."/>
            <person name="Patrignani A."/>
            <person name="Fitzpatrick D."/>
            <person name="Nagy I."/>
            <person name="Doyle S."/>
            <person name="Anderson J.B."/>
            <person name="Grigoriev I.V."/>
            <person name="Gueldener U."/>
            <person name="Muensterkoetter M."/>
            <person name="Nagy L.G."/>
        </authorList>
    </citation>
    <scope>NUCLEOTIDE SEQUENCE [LARGE SCALE GENOMIC DNA]</scope>
    <source>
        <strain evidence="2">28-4</strain>
    </source>
</reference>
<organism evidence="1 2">
    <name type="scientific">Armillaria solidipes</name>
    <dbReference type="NCBI Taxonomy" id="1076256"/>
    <lineage>
        <taxon>Eukaryota</taxon>
        <taxon>Fungi</taxon>
        <taxon>Dikarya</taxon>
        <taxon>Basidiomycota</taxon>
        <taxon>Agaricomycotina</taxon>
        <taxon>Agaricomycetes</taxon>
        <taxon>Agaricomycetidae</taxon>
        <taxon>Agaricales</taxon>
        <taxon>Marasmiineae</taxon>
        <taxon>Physalacriaceae</taxon>
        <taxon>Armillaria</taxon>
    </lineage>
</organism>
<proteinExistence type="predicted"/>
<dbReference type="AlphaFoldDB" id="A0A2H3C2N4"/>
<dbReference type="EMBL" id="KZ293429">
    <property type="protein sequence ID" value="PBK69566.1"/>
    <property type="molecule type" value="Genomic_DNA"/>
</dbReference>